<proteinExistence type="predicted"/>
<reference evidence="1" key="1">
    <citation type="submission" date="2021-05" db="EMBL/GenBank/DDBJ databases">
        <authorList>
            <person name="Alioto T."/>
            <person name="Alioto T."/>
            <person name="Gomez Garrido J."/>
        </authorList>
    </citation>
    <scope>NUCLEOTIDE SEQUENCE</scope>
</reference>
<evidence type="ECO:0000313" key="1">
    <source>
        <dbReference type="EMBL" id="CAG6656765.1"/>
    </source>
</evidence>
<dbReference type="EMBL" id="HBUF01186052">
    <property type="protein sequence ID" value="CAG6656765.1"/>
    <property type="molecule type" value="Transcribed_RNA"/>
</dbReference>
<dbReference type="AlphaFoldDB" id="A0A8D8WFZ2"/>
<accession>A0A8D8WFZ2</accession>
<name>A0A8D8WFZ2_9HEMI</name>
<protein>
    <submittedName>
        <fullName evidence="1">Uncharacterized protein</fullName>
    </submittedName>
</protein>
<sequence>MNINNSVLLDLCPYYYLCFASHTFGYILNNVYILSLTHTQIYTLGTIISGSTHNMCPQIRYSPDISITFVIRIHTQNLEYNQHFVQIQCHSKVFKKQFRIPNLN</sequence>
<organism evidence="1">
    <name type="scientific">Cacopsylla melanoneura</name>
    <dbReference type="NCBI Taxonomy" id="428564"/>
    <lineage>
        <taxon>Eukaryota</taxon>
        <taxon>Metazoa</taxon>
        <taxon>Ecdysozoa</taxon>
        <taxon>Arthropoda</taxon>
        <taxon>Hexapoda</taxon>
        <taxon>Insecta</taxon>
        <taxon>Pterygota</taxon>
        <taxon>Neoptera</taxon>
        <taxon>Paraneoptera</taxon>
        <taxon>Hemiptera</taxon>
        <taxon>Sternorrhyncha</taxon>
        <taxon>Psylloidea</taxon>
        <taxon>Psyllidae</taxon>
        <taxon>Psyllinae</taxon>
        <taxon>Cacopsylla</taxon>
    </lineage>
</organism>